<dbReference type="InterPro" id="IPR013098">
    <property type="entry name" value="Ig_I-set"/>
</dbReference>
<dbReference type="PROSITE" id="PS50835">
    <property type="entry name" value="IG_LIKE"/>
    <property type="match status" value="1"/>
</dbReference>
<reference evidence="6" key="2">
    <citation type="submission" date="2014-03" db="EMBL/GenBank/DDBJ databases">
        <authorList>
            <person name="Genoscope - CEA"/>
        </authorList>
    </citation>
    <scope>NUCLEOTIDE SEQUENCE</scope>
</reference>
<proteinExistence type="predicted"/>
<gene>
    <name evidence="6" type="ORF">GSONMT00055710001</name>
</gene>
<dbReference type="SMART" id="SM00409">
    <property type="entry name" value="IG"/>
    <property type="match status" value="1"/>
</dbReference>
<name>A0A060Y2B4_ONCMY</name>
<dbReference type="PANTHER" id="PTHR47633">
    <property type="entry name" value="IMMUNOGLOBULIN"/>
    <property type="match status" value="1"/>
</dbReference>
<feature type="compositionally biased region" description="Basic and acidic residues" evidence="4">
    <location>
        <begin position="7"/>
        <end position="25"/>
    </location>
</feature>
<organism evidence="6 7">
    <name type="scientific">Oncorhynchus mykiss</name>
    <name type="common">Rainbow trout</name>
    <name type="synonym">Salmo gairdneri</name>
    <dbReference type="NCBI Taxonomy" id="8022"/>
    <lineage>
        <taxon>Eukaryota</taxon>
        <taxon>Metazoa</taxon>
        <taxon>Chordata</taxon>
        <taxon>Craniata</taxon>
        <taxon>Vertebrata</taxon>
        <taxon>Euteleostomi</taxon>
        <taxon>Actinopterygii</taxon>
        <taxon>Neopterygii</taxon>
        <taxon>Teleostei</taxon>
        <taxon>Protacanthopterygii</taxon>
        <taxon>Salmoniformes</taxon>
        <taxon>Salmonidae</taxon>
        <taxon>Salmoninae</taxon>
        <taxon>Oncorhynchus</taxon>
    </lineage>
</organism>
<dbReference type="GO" id="GO:0004672">
    <property type="term" value="F:protein kinase activity"/>
    <property type="evidence" value="ECO:0007669"/>
    <property type="project" value="TreeGrafter"/>
</dbReference>
<dbReference type="InterPro" id="IPR007110">
    <property type="entry name" value="Ig-like_dom"/>
</dbReference>
<dbReference type="SMART" id="SM00408">
    <property type="entry name" value="IGc2"/>
    <property type="match status" value="1"/>
</dbReference>
<evidence type="ECO:0000256" key="2">
    <source>
        <dbReference type="ARBA" id="ARBA00022490"/>
    </source>
</evidence>
<dbReference type="InterPro" id="IPR003598">
    <property type="entry name" value="Ig_sub2"/>
</dbReference>
<dbReference type="InterPro" id="IPR036179">
    <property type="entry name" value="Ig-like_dom_sf"/>
</dbReference>
<dbReference type="InterPro" id="IPR013783">
    <property type="entry name" value="Ig-like_fold"/>
</dbReference>
<dbReference type="AlphaFoldDB" id="A0A060Y2B4"/>
<accession>A0A060Y2B4</accession>
<feature type="compositionally biased region" description="Basic and acidic residues" evidence="4">
    <location>
        <begin position="63"/>
        <end position="73"/>
    </location>
</feature>
<dbReference type="Pfam" id="PF07679">
    <property type="entry name" value="I-set"/>
    <property type="match status" value="1"/>
</dbReference>
<dbReference type="InterPro" id="IPR003599">
    <property type="entry name" value="Ig_sub"/>
</dbReference>
<evidence type="ECO:0000313" key="7">
    <source>
        <dbReference type="Proteomes" id="UP000193380"/>
    </source>
</evidence>
<evidence type="ECO:0000313" key="6">
    <source>
        <dbReference type="EMBL" id="CDQ85652.1"/>
    </source>
</evidence>
<keyword evidence="2" id="KW-0963">Cytoplasm</keyword>
<comment type="subcellular location">
    <subcellularLocation>
        <location evidence="1">Cytoplasm</location>
    </subcellularLocation>
</comment>
<feature type="domain" description="Ig-like" evidence="5">
    <location>
        <begin position="67"/>
        <end position="155"/>
    </location>
</feature>
<dbReference type="Gene3D" id="2.60.40.10">
    <property type="entry name" value="Immunoglobulins"/>
    <property type="match status" value="1"/>
</dbReference>
<feature type="region of interest" description="Disordered" evidence="4">
    <location>
        <begin position="1"/>
        <end position="75"/>
    </location>
</feature>
<dbReference type="Proteomes" id="UP000193380">
    <property type="component" value="Unassembled WGS sequence"/>
</dbReference>
<evidence type="ECO:0000259" key="5">
    <source>
        <dbReference type="PROSITE" id="PS50835"/>
    </source>
</evidence>
<dbReference type="STRING" id="8022.A0A060Y2B4"/>
<evidence type="ECO:0000256" key="4">
    <source>
        <dbReference type="SAM" id="MobiDB-lite"/>
    </source>
</evidence>
<evidence type="ECO:0000256" key="1">
    <source>
        <dbReference type="ARBA" id="ARBA00004496"/>
    </source>
</evidence>
<dbReference type="PaxDb" id="8022-A0A060Y2B4"/>
<reference evidence="6" key="1">
    <citation type="journal article" date="2014" name="Nat. Commun.">
        <title>The rainbow trout genome provides novel insights into evolution after whole-genome duplication in vertebrates.</title>
        <authorList>
            <person name="Berthelot C."/>
            <person name="Brunet F."/>
            <person name="Chalopin D."/>
            <person name="Juanchich A."/>
            <person name="Bernard M."/>
            <person name="Noel B."/>
            <person name="Bento P."/>
            <person name="Da Silva C."/>
            <person name="Labadie K."/>
            <person name="Alberti A."/>
            <person name="Aury J.M."/>
            <person name="Louis A."/>
            <person name="Dehais P."/>
            <person name="Bardou P."/>
            <person name="Montfort J."/>
            <person name="Klopp C."/>
            <person name="Cabau C."/>
            <person name="Gaspin C."/>
            <person name="Thorgaard G.H."/>
            <person name="Boussaha M."/>
            <person name="Quillet E."/>
            <person name="Guyomard R."/>
            <person name="Galiana D."/>
            <person name="Bobe J."/>
            <person name="Volff J.N."/>
            <person name="Genet C."/>
            <person name="Wincker P."/>
            <person name="Jaillon O."/>
            <person name="Roest Crollius H."/>
            <person name="Guiguen Y."/>
        </authorList>
    </citation>
    <scope>NUCLEOTIDE SEQUENCE [LARGE SCALE GENOMIC DNA]</scope>
</reference>
<dbReference type="FunFam" id="2.60.40.10:FF:000425">
    <property type="entry name" value="Myosin light chain kinase"/>
    <property type="match status" value="1"/>
</dbReference>
<dbReference type="GO" id="GO:0005737">
    <property type="term" value="C:cytoplasm"/>
    <property type="evidence" value="ECO:0007669"/>
    <property type="project" value="UniProtKB-SubCell"/>
</dbReference>
<dbReference type="PANTHER" id="PTHR47633:SF4">
    <property type="entry name" value="MYOPALLADIN ISOFORM X1"/>
    <property type="match status" value="1"/>
</dbReference>
<dbReference type="EMBL" id="FR906897">
    <property type="protein sequence ID" value="CDQ85652.1"/>
    <property type="molecule type" value="Genomic_DNA"/>
</dbReference>
<sequence length="186" mass="20513">MEEEEAGEKREREKTRRAGKKEGRASKTQKKGKVSGKPWESQPMSPETGDDSDDSYMSADEGPAEKPAFERPLGDTIATSGSEVLLKCVITGSPLPIVTWKKSNVLIRSSPSHVVRAEGEQHSLLITQMRSGDAGTYCITAVNAAGKASCNATLYIKSGERGYRQTHSHRHEHRRSYILVDQLTRN</sequence>
<evidence type="ECO:0000256" key="3">
    <source>
        <dbReference type="ARBA" id="ARBA00023319"/>
    </source>
</evidence>
<keyword evidence="3" id="KW-0393">Immunoglobulin domain</keyword>
<dbReference type="SUPFAM" id="SSF48726">
    <property type="entry name" value="Immunoglobulin"/>
    <property type="match status" value="1"/>
</dbReference>
<protein>
    <recommendedName>
        <fullName evidence="5">Ig-like domain-containing protein</fullName>
    </recommendedName>
</protein>